<evidence type="ECO:0000313" key="2">
    <source>
        <dbReference type="Proteomes" id="UP000543030"/>
    </source>
</evidence>
<dbReference type="PANTHER" id="PTHR10000:SF58">
    <property type="entry name" value="PYRIDOXAL PHOSPHATE PHOSPHATASE YBHA"/>
    <property type="match status" value="1"/>
</dbReference>
<organism evidence="1 2">
    <name type="scientific">Silvimonas terrae</name>
    <dbReference type="NCBI Taxonomy" id="300266"/>
    <lineage>
        <taxon>Bacteria</taxon>
        <taxon>Pseudomonadati</taxon>
        <taxon>Pseudomonadota</taxon>
        <taxon>Betaproteobacteria</taxon>
        <taxon>Neisseriales</taxon>
        <taxon>Chitinibacteraceae</taxon>
        <taxon>Silvimonas</taxon>
    </lineage>
</organism>
<reference evidence="1 2" key="1">
    <citation type="submission" date="2020-08" db="EMBL/GenBank/DDBJ databases">
        <title>Genomic Encyclopedia of Type Strains, Phase IV (KMG-IV): sequencing the most valuable type-strain genomes for metagenomic binning, comparative biology and taxonomic classification.</title>
        <authorList>
            <person name="Goeker M."/>
        </authorList>
    </citation>
    <scope>NUCLEOTIDE SEQUENCE [LARGE SCALE GENOMIC DNA]</scope>
    <source>
        <strain evidence="1 2">DSM 18233</strain>
    </source>
</reference>
<dbReference type="InterPro" id="IPR000150">
    <property type="entry name" value="Cof"/>
</dbReference>
<dbReference type="Pfam" id="PF08282">
    <property type="entry name" value="Hydrolase_3"/>
    <property type="match status" value="1"/>
</dbReference>
<dbReference type="PROSITE" id="PS01228">
    <property type="entry name" value="COF_1"/>
    <property type="match status" value="1"/>
</dbReference>
<dbReference type="InterPro" id="IPR036412">
    <property type="entry name" value="HAD-like_sf"/>
</dbReference>
<dbReference type="RefSeq" id="WP_221303171.1">
    <property type="nucleotide sequence ID" value="NZ_JACHHN010000005.1"/>
</dbReference>
<comment type="caution">
    <text evidence="1">The sequence shown here is derived from an EMBL/GenBank/DDBJ whole genome shotgun (WGS) entry which is preliminary data.</text>
</comment>
<dbReference type="EMBL" id="JACHHN010000005">
    <property type="protein sequence ID" value="MBB5191995.1"/>
    <property type="molecule type" value="Genomic_DNA"/>
</dbReference>
<dbReference type="GO" id="GO:0016791">
    <property type="term" value="F:phosphatase activity"/>
    <property type="evidence" value="ECO:0007669"/>
    <property type="project" value="UniProtKB-ARBA"/>
</dbReference>
<proteinExistence type="predicted"/>
<sequence length="276" mass="29106">MAEMLPALIALDLDGTLLNSQGQIRADSLAALTRARAAGVRIMLVTGRHHIMARPFHQQLPGLPAICCNGACLYDFAGNRALAASGLAPGLAQALADWCAAHQLHMLLYVDDAMIASAANAHVAGLQTWAGQLPPAIAPDIRVGKIGTAIEQAACIWKIVASHPDPAILQLAMAQMPADLHKHLSCEWSWHNRVDMVAAGNSKGARLAAYCASQGIPASRVMAFGDQHNDISMLRWAAMGVAMGNAADQVKASAWRVTGSNDEGGIAALLRDVLYN</sequence>
<dbReference type="SFLD" id="SFLDG01140">
    <property type="entry name" value="C2.B:_Phosphomannomutase_and_P"/>
    <property type="match status" value="1"/>
</dbReference>
<dbReference type="PROSITE" id="PS01229">
    <property type="entry name" value="COF_2"/>
    <property type="match status" value="1"/>
</dbReference>
<evidence type="ECO:0000313" key="1">
    <source>
        <dbReference type="EMBL" id="MBB5191995.1"/>
    </source>
</evidence>
<dbReference type="Proteomes" id="UP000543030">
    <property type="component" value="Unassembled WGS sequence"/>
</dbReference>
<dbReference type="SUPFAM" id="SSF56784">
    <property type="entry name" value="HAD-like"/>
    <property type="match status" value="1"/>
</dbReference>
<dbReference type="CDD" id="cd07516">
    <property type="entry name" value="HAD_Pase"/>
    <property type="match status" value="1"/>
</dbReference>
<name>A0A840RF84_9NEIS</name>
<dbReference type="Gene3D" id="3.40.50.1000">
    <property type="entry name" value="HAD superfamily/HAD-like"/>
    <property type="match status" value="1"/>
</dbReference>
<dbReference type="PANTHER" id="PTHR10000">
    <property type="entry name" value="PHOSPHOSERINE PHOSPHATASE"/>
    <property type="match status" value="1"/>
</dbReference>
<dbReference type="Gene3D" id="3.30.1240.10">
    <property type="match status" value="1"/>
</dbReference>
<gene>
    <name evidence="1" type="ORF">HNQ50_002732</name>
</gene>
<dbReference type="GO" id="GO:0005829">
    <property type="term" value="C:cytosol"/>
    <property type="evidence" value="ECO:0007669"/>
    <property type="project" value="TreeGrafter"/>
</dbReference>
<dbReference type="InterPro" id="IPR023214">
    <property type="entry name" value="HAD_sf"/>
</dbReference>
<dbReference type="AlphaFoldDB" id="A0A840RF84"/>
<dbReference type="SFLD" id="SFLDS00003">
    <property type="entry name" value="Haloacid_Dehalogenase"/>
    <property type="match status" value="1"/>
</dbReference>
<accession>A0A840RF84</accession>
<dbReference type="NCBIfam" id="TIGR00099">
    <property type="entry name" value="Cof-subfamily"/>
    <property type="match status" value="1"/>
</dbReference>
<dbReference type="GO" id="GO:0000287">
    <property type="term" value="F:magnesium ion binding"/>
    <property type="evidence" value="ECO:0007669"/>
    <property type="project" value="TreeGrafter"/>
</dbReference>
<keyword evidence="2" id="KW-1185">Reference proteome</keyword>
<protein>
    <submittedName>
        <fullName evidence="1">Uncharacterized protein</fullName>
    </submittedName>
</protein>